<feature type="region of interest" description="Disordered" evidence="1">
    <location>
        <begin position="810"/>
        <end position="847"/>
    </location>
</feature>
<organism evidence="2 3">
    <name type="scientific">Trichuris trichiura</name>
    <name type="common">Whipworm</name>
    <name type="synonym">Trichocephalus trichiurus</name>
    <dbReference type="NCBI Taxonomy" id="36087"/>
    <lineage>
        <taxon>Eukaryota</taxon>
        <taxon>Metazoa</taxon>
        <taxon>Ecdysozoa</taxon>
        <taxon>Nematoda</taxon>
        <taxon>Enoplea</taxon>
        <taxon>Dorylaimia</taxon>
        <taxon>Trichinellida</taxon>
        <taxon>Trichuridae</taxon>
        <taxon>Trichuris</taxon>
    </lineage>
</organism>
<accession>A0A077Z387</accession>
<reference evidence="2" key="2">
    <citation type="submission" date="2014-03" db="EMBL/GenBank/DDBJ databases">
        <title>The whipworm genome and dual-species transcriptomics of an intimate host-pathogen interaction.</title>
        <authorList>
            <person name="Foth B.J."/>
            <person name="Tsai I.J."/>
            <person name="Reid A.J."/>
            <person name="Bancroft A.J."/>
            <person name="Nichol S."/>
            <person name="Tracey A."/>
            <person name="Holroyd N."/>
            <person name="Cotton J.A."/>
            <person name="Stanley E.J."/>
            <person name="Zarowiecki M."/>
            <person name="Liu J.Z."/>
            <person name="Huckvale T."/>
            <person name="Cooper P.J."/>
            <person name="Grencis R.K."/>
            <person name="Berriman M."/>
        </authorList>
    </citation>
    <scope>NUCLEOTIDE SEQUENCE [LARGE SCALE GENOMIC DNA]</scope>
</reference>
<feature type="compositionally biased region" description="Polar residues" evidence="1">
    <location>
        <begin position="247"/>
        <end position="261"/>
    </location>
</feature>
<keyword evidence="3" id="KW-1185">Reference proteome</keyword>
<feature type="region of interest" description="Disordered" evidence="1">
    <location>
        <begin position="293"/>
        <end position="312"/>
    </location>
</feature>
<feature type="region of interest" description="Disordered" evidence="1">
    <location>
        <begin position="671"/>
        <end position="694"/>
    </location>
</feature>
<evidence type="ECO:0000313" key="2">
    <source>
        <dbReference type="EMBL" id="CDW54304.1"/>
    </source>
</evidence>
<dbReference type="Proteomes" id="UP000030665">
    <property type="component" value="Unassembled WGS sequence"/>
</dbReference>
<dbReference type="STRING" id="36087.A0A077Z387"/>
<sequence length="869" mass="94892">MQYVNKWLGLDGRPCTENETSHSLHENADSRGLVIYKPNPLSNYLTENHEVVATATNTEAEKSVGKDLVDTLVSEEPLKMTNKPLATYAEGSDTGVDARTNEVLKKNSDAARLFDSNVYSLPGSHVELDNYTNAPSKSSTVHRTEATIRQYPTAPPRSGGSSFKVSFGNLFNKTKSDLTNLASTVKSHTEAALKRASDTVTSSLSTSASVTSDLYAASVDPAQVPHQSASAMATLSDDFANEDHWSTDNPQKVSSSPSNMQEPKGGSTDFEGSQKKKFETRSKPTFPVNLAQSGRISYGSDSTEDTGYSSRCSPEDEFYRIDSDSMQYFVTYSTPHTAAIDQIKGDSAYGHYTKQKQEGSSGSQFEGKFSGGKEVPLATAKVLSSAQQSDSTLPQNMRKPYEKIPSDAIAVEPMELETAGQAVCDEALSVADQTCQHAQMYDSSEVSSEMYDEEEQNRIKEIESEFIFDPDKIDATPVSEWQICPLCQMTEIHMRSDGVSLTGQQCANCSFTKAVWLCTLCRENASRTDYSREIADETAASKNNPRNGEVQVELVESGDESGQSDDSGDDDGSYPDVIIEAPSSPVKFEAEKEAQFSSRHAQECFQVIREIEERFPANLDDYESSFSDRVSCQEEPSKLALGSAERRAVSFPSNPIACSDSALRSLEPSLRGSATAPLSSSAADVSAPELEQPKRQLSIGEEIFGQLPDTPSEEESADYEQAMRYYSAQPFYGHRPGPVYTIVEENEENNEIPDSRSKISSKTAKSASVDLIPDKLAAEGDDKLTSQAVAPTQEKLAKTVHAHVTSLSEEDGRCQIVSPQSDVQQNGRSPKPIRAAPPPPFSQSLNNARPIRNSMFIYSCFLFKGDAKM</sequence>
<feature type="compositionally biased region" description="Basic and acidic residues" evidence="1">
    <location>
        <begin position="272"/>
        <end position="282"/>
    </location>
</feature>
<evidence type="ECO:0000256" key="1">
    <source>
        <dbReference type="SAM" id="MobiDB-lite"/>
    </source>
</evidence>
<feature type="compositionally biased region" description="Acidic residues" evidence="1">
    <location>
        <begin position="556"/>
        <end position="573"/>
    </location>
</feature>
<proteinExistence type="predicted"/>
<name>A0A077Z387_TRITR</name>
<feature type="region of interest" description="Disordered" evidence="1">
    <location>
        <begin position="554"/>
        <end position="577"/>
    </location>
</feature>
<gene>
    <name evidence="2" type="ORF">TTRE_0000257401</name>
</gene>
<dbReference type="AlphaFoldDB" id="A0A077Z387"/>
<dbReference type="OrthoDB" id="5872711at2759"/>
<evidence type="ECO:0000313" key="3">
    <source>
        <dbReference type="Proteomes" id="UP000030665"/>
    </source>
</evidence>
<protein>
    <submittedName>
        <fullName evidence="2">Uncharacterized protein</fullName>
    </submittedName>
</protein>
<feature type="region of interest" description="Disordered" evidence="1">
    <location>
        <begin position="240"/>
        <end position="283"/>
    </location>
</feature>
<dbReference type="EMBL" id="HG805890">
    <property type="protein sequence ID" value="CDW54304.1"/>
    <property type="molecule type" value="Genomic_DNA"/>
</dbReference>
<reference evidence="2" key="1">
    <citation type="submission" date="2014-01" db="EMBL/GenBank/DDBJ databases">
        <authorList>
            <person name="Aslett M."/>
        </authorList>
    </citation>
    <scope>NUCLEOTIDE SEQUENCE</scope>
</reference>
<feature type="compositionally biased region" description="Polar residues" evidence="1">
    <location>
        <begin position="817"/>
        <end position="828"/>
    </location>
</feature>